<gene>
    <name evidence="1" type="ORF">WOLCODRAFT_159173</name>
</gene>
<sequence length="67" mass="7057">MILALLTSDQASLGEVAACLARARAGVTATTISYEACLLALPHLSADYVSAWPQLLHRCIYALPALS</sequence>
<reference evidence="1 2" key="1">
    <citation type="journal article" date="2012" name="Science">
        <title>The Paleozoic origin of enzymatic lignin decomposition reconstructed from 31 fungal genomes.</title>
        <authorList>
            <person name="Floudas D."/>
            <person name="Binder M."/>
            <person name="Riley R."/>
            <person name="Barry K."/>
            <person name="Blanchette R.A."/>
            <person name="Henrissat B."/>
            <person name="Martinez A.T."/>
            <person name="Otillar R."/>
            <person name="Spatafora J.W."/>
            <person name="Yadav J.S."/>
            <person name="Aerts A."/>
            <person name="Benoit I."/>
            <person name="Boyd A."/>
            <person name="Carlson A."/>
            <person name="Copeland A."/>
            <person name="Coutinho P.M."/>
            <person name="de Vries R.P."/>
            <person name="Ferreira P."/>
            <person name="Findley K."/>
            <person name="Foster B."/>
            <person name="Gaskell J."/>
            <person name="Glotzer D."/>
            <person name="Gorecki P."/>
            <person name="Heitman J."/>
            <person name="Hesse C."/>
            <person name="Hori C."/>
            <person name="Igarashi K."/>
            <person name="Jurgens J.A."/>
            <person name="Kallen N."/>
            <person name="Kersten P."/>
            <person name="Kohler A."/>
            <person name="Kuees U."/>
            <person name="Kumar T.K.A."/>
            <person name="Kuo A."/>
            <person name="LaButti K."/>
            <person name="Larrondo L.F."/>
            <person name="Lindquist E."/>
            <person name="Ling A."/>
            <person name="Lombard V."/>
            <person name="Lucas S."/>
            <person name="Lundell T."/>
            <person name="Martin R."/>
            <person name="McLaughlin D.J."/>
            <person name="Morgenstern I."/>
            <person name="Morin E."/>
            <person name="Murat C."/>
            <person name="Nagy L.G."/>
            <person name="Nolan M."/>
            <person name="Ohm R.A."/>
            <person name="Patyshakuliyeva A."/>
            <person name="Rokas A."/>
            <person name="Ruiz-Duenas F.J."/>
            <person name="Sabat G."/>
            <person name="Salamov A."/>
            <person name="Samejima M."/>
            <person name="Schmutz J."/>
            <person name="Slot J.C."/>
            <person name="St John F."/>
            <person name="Stenlid J."/>
            <person name="Sun H."/>
            <person name="Sun S."/>
            <person name="Syed K."/>
            <person name="Tsang A."/>
            <person name="Wiebenga A."/>
            <person name="Young D."/>
            <person name="Pisabarro A."/>
            <person name="Eastwood D.C."/>
            <person name="Martin F."/>
            <person name="Cullen D."/>
            <person name="Grigoriev I.V."/>
            <person name="Hibbett D.S."/>
        </authorList>
    </citation>
    <scope>NUCLEOTIDE SEQUENCE [LARGE SCALE GENOMIC DNA]</scope>
    <source>
        <strain evidence="1 2">MD-104</strain>
    </source>
</reference>
<accession>A0A2H3JI99</accession>
<evidence type="ECO:0000313" key="1">
    <source>
        <dbReference type="EMBL" id="PCH39583.1"/>
    </source>
</evidence>
<keyword evidence="2" id="KW-1185">Reference proteome</keyword>
<evidence type="ECO:0000313" key="2">
    <source>
        <dbReference type="Proteomes" id="UP000218811"/>
    </source>
</evidence>
<organism evidence="1 2">
    <name type="scientific">Wolfiporia cocos (strain MD-104)</name>
    <name type="common">Brown rot fungus</name>
    <dbReference type="NCBI Taxonomy" id="742152"/>
    <lineage>
        <taxon>Eukaryota</taxon>
        <taxon>Fungi</taxon>
        <taxon>Dikarya</taxon>
        <taxon>Basidiomycota</taxon>
        <taxon>Agaricomycotina</taxon>
        <taxon>Agaricomycetes</taxon>
        <taxon>Polyporales</taxon>
        <taxon>Phaeolaceae</taxon>
        <taxon>Wolfiporia</taxon>
    </lineage>
</organism>
<protein>
    <submittedName>
        <fullName evidence="1">Uncharacterized protein</fullName>
    </submittedName>
</protein>
<dbReference type="EMBL" id="KB468020">
    <property type="protein sequence ID" value="PCH39583.1"/>
    <property type="molecule type" value="Genomic_DNA"/>
</dbReference>
<name>A0A2H3JI99_WOLCO</name>
<proteinExistence type="predicted"/>
<dbReference type="AlphaFoldDB" id="A0A2H3JI99"/>
<dbReference type="Proteomes" id="UP000218811">
    <property type="component" value="Unassembled WGS sequence"/>
</dbReference>